<evidence type="ECO:0000313" key="1">
    <source>
        <dbReference type="EMBL" id="JAP13920.1"/>
    </source>
</evidence>
<protein>
    <submittedName>
        <fullName evidence="1">Putative ovule protein</fullName>
    </submittedName>
</protein>
<name>A0A0V0H2G2_SOLCH</name>
<sequence length="73" mass="8591">MSRLYSLYVNMSFPYMLGPVPLCDIISCYQGLLFPCAFDFRLKFSCCLFFFKKKKIVLELTLKKLNLSTPKLY</sequence>
<reference evidence="1" key="1">
    <citation type="submission" date="2015-12" db="EMBL/GenBank/DDBJ databases">
        <title>Gene expression during late stages of embryo sac development: a critical building block for successful pollen-pistil interactions.</title>
        <authorList>
            <person name="Liu Y."/>
            <person name="Joly V."/>
            <person name="Sabar M."/>
            <person name="Matton D.P."/>
        </authorList>
    </citation>
    <scope>NUCLEOTIDE SEQUENCE</scope>
</reference>
<proteinExistence type="predicted"/>
<dbReference type="AlphaFoldDB" id="A0A0V0H2G2"/>
<dbReference type="EMBL" id="GEDG01027321">
    <property type="protein sequence ID" value="JAP13920.1"/>
    <property type="molecule type" value="Transcribed_RNA"/>
</dbReference>
<organism evidence="1">
    <name type="scientific">Solanum chacoense</name>
    <name type="common">Chaco potato</name>
    <dbReference type="NCBI Taxonomy" id="4108"/>
    <lineage>
        <taxon>Eukaryota</taxon>
        <taxon>Viridiplantae</taxon>
        <taxon>Streptophyta</taxon>
        <taxon>Embryophyta</taxon>
        <taxon>Tracheophyta</taxon>
        <taxon>Spermatophyta</taxon>
        <taxon>Magnoliopsida</taxon>
        <taxon>eudicotyledons</taxon>
        <taxon>Gunneridae</taxon>
        <taxon>Pentapetalae</taxon>
        <taxon>asterids</taxon>
        <taxon>lamiids</taxon>
        <taxon>Solanales</taxon>
        <taxon>Solanaceae</taxon>
        <taxon>Solanoideae</taxon>
        <taxon>Solaneae</taxon>
        <taxon>Solanum</taxon>
    </lineage>
</organism>
<accession>A0A0V0H2G2</accession>